<dbReference type="GeneID" id="85166074"/>
<dbReference type="PANTHER" id="PTHR22916">
    <property type="entry name" value="GLYCOSYLTRANSFERASE"/>
    <property type="match status" value="1"/>
</dbReference>
<accession>A0A087DFE7</accession>
<dbReference type="CDD" id="cd00761">
    <property type="entry name" value="Glyco_tranf_GTA_type"/>
    <property type="match status" value="1"/>
</dbReference>
<evidence type="ECO:0000256" key="2">
    <source>
        <dbReference type="ARBA" id="ARBA00022679"/>
    </source>
</evidence>
<dbReference type="InterPro" id="IPR001173">
    <property type="entry name" value="Glyco_trans_2-like"/>
</dbReference>
<dbReference type="InterPro" id="IPR029044">
    <property type="entry name" value="Nucleotide-diphossugar_trans"/>
</dbReference>
<sequence length="365" mass="40944">MVTRAKDALVSVIVPVYGVEDYLDECVESVVGQTHRNLEILLVDDGSPDRCPAMCDAWAAKDPRISVIHKPNGGLSDARNAGLARATGDYIYFIDSDDVAETDLVEHALAAADEHDADLVMFQFDTISENDAPLVSAYRHNDFDEVMVMTPVDAIKAQVRSQIDGYFWSFLAAAPIYRDHGFAFPRGRKIEDLARICNVIGESRRVVRIPEVLYHYRLRRGSITGGSAVRLTADWMKAADDREAYIVARYPELKQFMRLQQLTFFANLDYEAIRQSLNAQLHIDPEDADRLRRRIEGLSRDVDDDGTEVPESTRSLLALLRRSVGGALGGAAGDFREMREEWRAAGHGWREYMHERLENGPGGAQ</sequence>
<dbReference type="PANTHER" id="PTHR22916:SF51">
    <property type="entry name" value="GLYCOSYLTRANSFERASE EPSH-RELATED"/>
    <property type="match status" value="1"/>
</dbReference>
<dbReference type="AlphaFoldDB" id="A0A087DFE7"/>
<dbReference type="RefSeq" id="WP_046726319.1">
    <property type="nucleotide sequence ID" value="NZ_CAJPMS010000067.1"/>
</dbReference>
<dbReference type="Gene3D" id="3.90.550.10">
    <property type="entry name" value="Spore Coat Polysaccharide Biosynthesis Protein SpsA, Chain A"/>
    <property type="match status" value="1"/>
</dbReference>
<dbReference type="Proteomes" id="UP000029033">
    <property type="component" value="Unassembled WGS sequence"/>
</dbReference>
<dbReference type="EC" id="2.4.1.212" evidence="4"/>
<dbReference type="EC" id="2.4.1.226" evidence="4"/>
<dbReference type="OrthoDB" id="3171021at2"/>
<feature type="domain" description="Glycosyltransferase 2-like" evidence="3">
    <location>
        <begin position="11"/>
        <end position="140"/>
    </location>
</feature>
<evidence type="ECO:0000313" key="5">
    <source>
        <dbReference type="Proteomes" id="UP000029033"/>
    </source>
</evidence>
<dbReference type="GO" id="GO:0050510">
    <property type="term" value="F:N-acetylgalactosaminyl-proteoglycan 3-beta-glucuronosyltransferase activity"/>
    <property type="evidence" value="ECO:0007669"/>
    <property type="project" value="UniProtKB-EC"/>
</dbReference>
<keyword evidence="5" id="KW-1185">Reference proteome</keyword>
<protein>
    <submittedName>
        <fullName evidence="4">Glycosyltransferase</fullName>
        <ecNumber evidence="4">2.4.1.212</ecNumber>
        <ecNumber evidence="4">2.4.1.226</ecNumber>
    </submittedName>
</protein>
<evidence type="ECO:0000256" key="1">
    <source>
        <dbReference type="ARBA" id="ARBA00022676"/>
    </source>
</evidence>
<evidence type="ECO:0000259" key="3">
    <source>
        <dbReference type="Pfam" id="PF00535"/>
    </source>
</evidence>
<name>A0A087DFE7_9BIFI</name>
<dbReference type="Pfam" id="PF00535">
    <property type="entry name" value="Glycos_transf_2"/>
    <property type="match status" value="1"/>
</dbReference>
<reference evidence="4 5" key="1">
    <citation type="submission" date="2014-03" db="EMBL/GenBank/DDBJ databases">
        <title>Genomics of Bifidobacteria.</title>
        <authorList>
            <person name="Ventura M."/>
            <person name="Milani C."/>
            <person name="Lugli G.A."/>
        </authorList>
    </citation>
    <scope>NUCLEOTIDE SEQUENCE [LARGE SCALE GENOMIC DNA]</scope>
    <source>
        <strain evidence="4 5">LMG 21589</strain>
    </source>
</reference>
<gene>
    <name evidence="4" type="ORF">BSCA_2366</name>
</gene>
<dbReference type="GO" id="GO:0050501">
    <property type="term" value="F:hyaluronan synthase activity"/>
    <property type="evidence" value="ECO:0007669"/>
    <property type="project" value="UniProtKB-EC"/>
</dbReference>
<comment type="caution">
    <text evidence="4">The sequence shown here is derived from an EMBL/GenBank/DDBJ whole genome shotgun (WGS) entry which is preliminary data.</text>
</comment>
<dbReference type="eggNOG" id="COG0463">
    <property type="taxonomic scope" value="Bacteria"/>
</dbReference>
<evidence type="ECO:0000313" key="4">
    <source>
        <dbReference type="EMBL" id="KFI94247.1"/>
    </source>
</evidence>
<dbReference type="SUPFAM" id="SSF53448">
    <property type="entry name" value="Nucleotide-diphospho-sugar transferases"/>
    <property type="match status" value="1"/>
</dbReference>
<organism evidence="4 5">
    <name type="scientific">Bifidobacterium scardovii</name>
    <dbReference type="NCBI Taxonomy" id="158787"/>
    <lineage>
        <taxon>Bacteria</taxon>
        <taxon>Bacillati</taxon>
        <taxon>Actinomycetota</taxon>
        <taxon>Actinomycetes</taxon>
        <taxon>Bifidobacteriales</taxon>
        <taxon>Bifidobacteriaceae</taxon>
        <taxon>Bifidobacterium</taxon>
    </lineage>
</organism>
<keyword evidence="1 4" id="KW-0328">Glycosyltransferase</keyword>
<dbReference type="STRING" id="158787.BSCA_2366"/>
<keyword evidence="2 4" id="KW-0808">Transferase</keyword>
<proteinExistence type="predicted"/>
<dbReference type="EMBL" id="JGZO01000010">
    <property type="protein sequence ID" value="KFI94247.1"/>
    <property type="molecule type" value="Genomic_DNA"/>
</dbReference>